<evidence type="ECO:0000313" key="3">
    <source>
        <dbReference type="Proteomes" id="UP000728185"/>
    </source>
</evidence>
<name>A0A8E0RYF5_9TREM</name>
<accession>A0A8E0RYF5</accession>
<feature type="chain" id="PRO_5034276382" description="Secreted protein" evidence="1">
    <location>
        <begin position="24"/>
        <end position="80"/>
    </location>
</feature>
<evidence type="ECO:0000256" key="1">
    <source>
        <dbReference type="SAM" id="SignalP"/>
    </source>
</evidence>
<sequence>MAVLILLCTCCLLHLYVRWSVNGMDRYAGESRNVNRMKSFFDVNIQEQLLLIAQISIQLRVIKLTDENECLVSIVQGRSR</sequence>
<proteinExistence type="predicted"/>
<gene>
    <name evidence="2" type="ORF">FBUS_02141</name>
</gene>
<keyword evidence="1" id="KW-0732">Signal</keyword>
<reference evidence="2" key="1">
    <citation type="submission" date="2019-05" db="EMBL/GenBank/DDBJ databases">
        <title>Annotation for the trematode Fasciolopsis buski.</title>
        <authorList>
            <person name="Choi Y.-J."/>
        </authorList>
    </citation>
    <scope>NUCLEOTIDE SEQUENCE</scope>
    <source>
        <strain evidence="2">HT</strain>
        <tissue evidence="2">Whole worm</tissue>
    </source>
</reference>
<evidence type="ECO:0008006" key="4">
    <source>
        <dbReference type="Google" id="ProtNLM"/>
    </source>
</evidence>
<dbReference type="AlphaFoldDB" id="A0A8E0RYF5"/>
<feature type="signal peptide" evidence="1">
    <location>
        <begin position="1"/>
        <end position="23"/>
    </location>
</feature>
<protein>
    <recommendedName>
        <fullName evidence="4">Secreted protein</fullName>
    </recommendedName>
</protein>
<dbReference type="EMBL" id="LUCM01003700">
    <property type="protein sequence ID" value="KAA0195448.1"/>
    <property type="molecule type" value="Genomic_DNA"/>
</dbReference>
<keyword evidence="3" id="KW-1185">Reference proteome</keyword>
<evidence type="ECO:0000313" key="2">
    <source>
        <dbReference type="EMBL" id="KAA0195448.1"/>
    </source>
</evidence>
<organism evidence="2 3">
    <name type="scientific">Fasciolopsis buskii</name>
    <dbReference type="NCBI Taxonomy" id="27845"/>
    <lineage>
        <taxon>Eukaryota</taxon>
        <taxon>Metazoa</taxon>
        <taxon>Spiralia</taxon>
        <taxon>Lophotrochozoa</taxon>
        <taxon>Platyhelminthes</taxon>
        <taxon>Trematoda</taxon>
        <taxon>Digenea</taxon>
        <taxon>Plagiorchiida</taxon>
        <taxon>Echinostomata</taxon>
        <taxon>Echinostomatoidea</taxon>
        <taxon>Fasciolidae</taxon>
        <taxon>Fasciolopsis</taxon>
    </lineage>
</organism>
<comment type="caution">
    <text evidence="2">The sequence shown here is derived from an EMBL/GenBank/DDBJ whole genome shotgun (WGS) entry which is preliminary data.</text>
</comment>
<dbReference type="Proteomes" id="UP000728185">
    <property type="component" value="Unassembled WGS sequence"/>
</dbReference>